<proteinExistence type="predicted"/>
<feature type="compositionally biased region" description="Low complexity" evidence="1">
    <location>
        <begin position="20"/>
        <end position="91"/>
    </location>
</feature>
<gene>
    <name evidence="2" type="ORF">UFOPK3522_00092</name>
    <name evidence="3" type="ORF">UFOPK4175_00186</name>
</gene>
<name>A0A6J7RL41_9ZZZZ</name>
<dbReference type="EMBL" id="CAESAO010000004">
    <property type="protein sequence ID" value="CAB4334667.1"/>
    <property type="molecule type" value="Genomic_DNA"/>
</dbReference>
<organism evidence="3">
    <name type="scientific">freshwater metagenome</name>
    <dbReference type="NCBI Taxonomy" id="449393"/>
    <lineage>
        <taxon>unclassified sequences</taxon>
        <taxon>metagenomes</taxon>
        <taxon>ecological metagenomes</taxon>
    </lineage>
</organism>
<reference evidence="3" key="1">
    <citation type="submission" date="2020-05" db="EMBL/GenBank/DDBJ databases">
        <authorList>
            <person name="Chiriac C."/>
            <person name="Salcher M."/>
            <person name="Ghai R."/>
            <person name="Kavagutti S V."/>
        </authorList>
    </citation>
    <scope>NUCLEOTIDE SEQUENCE</scope>
</reference>
<evidence type="ECO:0000313" key="2">
    <source>
        <dbReference type="EMBL" id="CAB4334667.1"/>
    </source>
</evidence>
<dbReference type="EMBL" id="CAFBPX010000018">
    <property type="protein sequence ID" value="CAB5029599.1"/>
    <property type="molecule type" value="Genomic_DNA"/>
</dbReference>
<accession>A0A6J7RL41</accession>
<feature type="compositionally biased region" description="Basic and acidic residues" evidence="1">
    <location>
        <begin position="267"/>
        <end position="283"/>
    </location>
</feature>
<dbReference type="AlphaFoldDB" id="A0A6J7RL41"/>
<protein>
    <submittedName>
        <fullName evidence="3">Unannotated protein</fullName>
    </submittedName>
</protein>
<feature type="region of interest" description="Disordered" evidence="1">
    <location>
        <begin position="220"/>
        <end position="297"/>
    </location>
</feature>
<evidence type="ECO:0000256" key="1">
    <source>
        <dbReference type="SAM" id="MobiDB-lite"/>
    </source>
</evidence>
<feature type="compositionally biased region" description="Basic residues" evidence="1">
    <location>
        <begin position="99"/>
        <end position="114"/>
    </location>
</feature>
<feature type="region of interest" description="Disordered" evidence="1">
    <location>
        <begin position="1"/>
        <end position="126"/>
    </location>
</feature>
<evidence type="ECO:0000313" key="3">
    <source>
        <dbReference type="EMBL" id="CAB5029599.1"/>
    </source>
</evidence>
<sequence>MGSEEPTTEPQPPVEGDLGAAPSDEPAAAEAVAEPEAAAAAEPATAAAEPEASAEPEAVAAAEPEVDVAAPDAVAEPEASAEPDAPAADADTPAEKPKGKPKKPKGKGKPRGKRPPPPPKTRGQLPIEELRAASKATIDLFGAQQAIRASFAVLATKERQDISALIAADDDHRTRARNVANGSLGAGRIDKAMAATIVAMAPAEDLWIVTLDKEQASQRLGRIRAAKQRDRERDEKKKERKNSSERVSRDQLKAAQDGQVGATIRFVTDEDRRERRSKSDEKKAAKKSGSVLDELGY</sequence>
<feature type="compositionally biased region" description="Basic and acidic residues" evidence="1">
    <location>
        <begin position="227"/>
        <end position="252"/>
    </location>
</feature>